<accession>A0A3B6C1F2</accession>
<evidence type="ECO:0008006" key="7">
    <source>
        <dbReference type="Google" id="ProtNLM"/>
    </source>
</evidence>
<dbReference type="InterPro" id="IPR000210">
    <property type="entry name" value="BTB/POZ_dom"/>
</dbReference>
<dbReference type="AlphaFoldDB" id="A0A3B6C1F2"/>
<dbReference type="Gene3D" id="1.25.40.420">
    <property type="match status" value="1"/>
</dbReference>
<protein>
    <recommendedName>
        <fullName evidence="7">BTB domain-containing protein</fullName>
    </recommendedName>
</protein>
<dbReference type="OrthoDB" id="10249567at2759"/>
<keyword evidence="6" id="KW-1185">Reference proteome</keyword>
<evidence type="ECO:0000256" key="1">
    <source>
        <dbReference type="ARBA" id="ARBA00004906"/>
    </source>
</evidence>
<name>A0A3B6C1F2_WHEAT</name>
<dbReference type="PANTHER" id="PTHR26379:SF316">
    <property type="entry name" value="MATH DOMAIN-CONTAINING PROTEIN"/>
    <property type="match status" value="1"/>
</dbReference>
<dbReference type="Pfam" id="PF22486">
    <property type="entry name" value="MATH_2"/>
    <property type="match status" value="1"/>
</dbReference>
<reference evidence="5" key="2">
    <citation type="submission" date="2018-10" db="UniProtKB">
        <authorList>
            <consortium name="EnsemblPlants"/>
        </authorList>
    </citation>
    <scope>IDENTIFICATION</scope>
</reference>
<dbReference type="InterPro" id="IPR008974">
    <property type="entry name" value="TRAF-like"/>
</dbReference>
<dbReference type="InterPro" id="IPR045005">
    <property type="entry name" value="BPM1-6"/>
</dbReference>
<sequence>MSAVLSALRNAGRQQLSASTAGVRQATGSHVFRIDTYAQARRTMPKGWKMSSSTFSVGGHDWRVECYPNGDWQEHDGSISLYLNHASHSKTGDAIAEFRFCILNQVDWEEPPWTRFSGVRLFSDTTDRSWGWADFVKHENLDEEKDLYAKDDCLAVLCDVTVTAGMHTDGHTEVATPKPEAVAAATAPHFDLHAELVSNNQKTDVLIEVGGETLAVHRRVLEARSPVFKADLSEGAATVLRVDDMDADVCKALLQFIYNGTPDMNQLETAHTMAERLLVAADRYKLEELKQICEHALRVRIRVSSVGTTLALAERHGCPELREACMQFISFPGNLKALMATDGFEQMKTDCSSALLELVLKQMVRLDL</sequence>
<dbReference type="SMR" id="A0A3B6C1F2"/>
<dbReference type="Gramene" id="TraesCS2B03G0368900.1">
    <property type="protein sequence ID" value="TraesCS2B03G0368900.1.CDS"/>
    <property type="gene ID" value="TraesCS2B03G0368900"/>
</dbReference>
<dbReference type="InterPro" id="IPR002083">
    <property type="entry name" value="MATH/TRAF_dom"/>
</dbReference>
<gene>
    <name evidence="5" type="primary">LOC123040789</name>
</gene>
<dbReference type="GO" id="GO:0016567">
    <property type="term" value="P:protein ubiquitination"/>
    <property type="evidence" value="ECO:0007669"/>
    <property type="project" value="InterPro"/>
</dbReference>
<evidence type="ECO:0000313" key="5">
    <source>
        <dbReference type="EnsemblPlants" id="TraesCS2B02G152500.1"/>
    </source>
</evidence>
<dbReference type="SUPFAM" id="SSF54695">
    <property type="entry name" value="POZ domain"/>
    <property type="match status" value="1"/>
</dbReference>
<dbReference type="InterPro" id="IPR011333">
    <property type="entry name" value="SKP1/BTB/POZ_sf"/>
</dbReference>
<evidence type="ECO:0000313" key="6">
    <source>
        <dbReference type="Proteomes" id="UP000019116"/>
    </source>
</evidence>
<comment type="pathway">
    <text evidence="1">Protein modification; protein ubiquitination.</text>
</comment>
<dbReference type="InterPro" id="IPR056423">
    <property type="entry name" value="BACK_BPM_SPOP"/>
</dbReference>
<dbReference type="PANTHER" id="PTHR26379">
    <property type="entry name" value="BTB/POZ AND MATH DOMAIN-CONTAINING PROTEIN 1"/>
    <property type="match status" value="1"/>
</dbReference>
<organism evidence="5">
    <name type="scientific">Triticum aestivum</name>
    <name type="common">Wheat</name>
    <dbReference type="NCBI Taxonomy" id="4565"/>
    <lineage>
        <taxon>Eukaryota</taxon>
        <taxon>Viridiplantae</taxon>
        <taxon>Streptophyta</taxon>
        <taxon>Embryophyta</taxon>
        <taxon>Tracheophyta</taxon>
        <taxon>Spermatophyta</taxon>
        <taxon>Magnoliopsida</taxon>
        <taxon>Liliopsida</taxon>
        <taxon>Poales</taxon>
        <taxon>Poaceae</taxon>
        <taxon>BOP clade</taxon>
        <taxon>Pooideae</taxon>
        <taxon>Triticodae</taxon>
        <taxon>Triticeae</taxon>
        <taxon>Triticinae</taxon>
        <taxon>Triticum</taxon>
    </lineage>
</organism>
<dbReference type="Gramene" id="TraesCS2B02G152500.1">
    <property type="protein sequence ID" value="TraesCS2B02G152500.1"/>
    <property type="gene ID" value="TraesCS2B02G152500"/>
</dbReference>
<dbReference type="EnsemblPlants" id="TraesCS2B02G152500.1">
    <property type="protein sequence ID" value="TraesCS2B02G152500.1"/>
    <property type="gene ID" value="TraesCS2B02G152500"/>
</dbReference>
<feature type="domain" description="BTB" evidence="3">
    <location>
        <begin position="203"/>
        <end position="266"/>
    </location>
</feature>
<dbReference type="PROSITE" id="PS50097">
    <property type="entry name" value="BTB"/>
    <property type="match status" value="1"/>
</dbReference>
<dbReference type="PROSITE" id="PS50144">
    <property type="entry name" value="MATH"/>
    <property type="match status" value="1"/>
</dbReference>
<dbReference type="STRING" id="4565.A0A3B6C1F2"/>
<dbReference type="CDD" id="cd00121">
    <property type="entry name" value="MATH"/>
    <property type="match status" value="1"/>
</dbReference>
<dbReference type="Proteomes" id="UP000019116">
    <property type="component" value="Chromosome 2B"/>
</dbReference>
<reference evidence="5" key="1">
    <citation type="submission" date="2018-08" db="EMBL/GenBank/DDBJ databases">
        <authorList>
            <person name="Rossello M."/>
        </authorList>
    </citation>
    <scope>NUCLEOTIDE SEQUENCE [LARGE SCALE GENOMIC DNA]</scope>
    <source>
        <strain evidence="5">cv. Chinese Spring</strain>
    </source>
</reference>
<evidence type="ECO:0000259" key="3">
    <source>
        <dbReference type="PROSITE" id="PS50097"/>
    </source>
</evidence>
<dbReference type="SMART" id="SM00225">
    <property type="entry name" value="BTB"/>
    <property type="match status" value="1"/>
</dbReference>
<comment type="similarity">
    <text evidence="2">Belongs to the Tdpoz family.</text>
</comment>
<proteinExistence type="inferred from homology"/>
<dbReference type="SUPFAM" id="SSF49599">
    <property type="entry name" value="TRAF domain-like"/>
    <property type="match status" value="1"/>
</dbReference>
<dbReference type="Pfam" id="PF24570">
    <property type="entry name" value="BACK_BPM_SPOP"/>
    <property type="match status" value="1"/>
</dbReference>
<dbReference type="Gene3D" id="3.30.710.10">
    <property type="entry name" value="Potassium Channel Kv1.1, Chain A"/>
    <property type="match status" value="1"/>
</dbReference>
<dbReference type="Gene3D" id="2.60.210.10">
    <property type="entry name" value="Apoptosis, Tumor Necrosis Factor Receptor Associated Protein 2, Chain A"/>
    <property type="match status" value="1"/>
</dbReference>
<evidence type="ECO:0000259" key="4">
    <source>
        <dbReference type="PROSITE" id="PS50144"/>
    </source>
</evidence>
<feature type="domain" description="MATH" evidence="4">
    <location>
        <begin position="27"/>
        <end position="160"/>
    </location>
</feature>
<dbReference type="Pfam" id="PF00651">
    <property type="entry name" value="BTB"/>
    <property type="match status" value="1"/>
</dbReference>
<evidence type="ECO:0000256" key="2">
    <source>
        <dbReference type="ARBA" id="ARBA00010846"/>
    </source>
</evidence>